<protein>
    <submittedName>
        <fullName evidence="1">Uncharacterized protein</fullName>
    </submittedName>
</protein>
<evidence type="ECO:0000313" key="2">
    <source>
        <dbReference type="Proteomes" id="UP000234166"/>
    </source>
</evidence>
<organism evidence="1 2">
    <name type="scientific">Xanthomonas campestris pv. phaseoli</name>
    <dbReference type="NCBI Taxonomy" id="317013"/>
    <lineage>
        <taxon>Bacteria</taxon>
        <taxon>Pseudomonadati</taxon>
        <taxon>Pseudomonadota</taxon>
        <taxon>Gammaproteobacteria</taxon>
        <taxon>Lysobacterales</taxon>
        <taxon>Lysobacteraceae</taxon>
        <taxon>Xanthomonas</taxon>
    </lineage>
</organism>
<dbReference type="Proteomes" id="UP000234166">
    <property type="component" value="Unassembled WGS sequence"/>
</dbReference>
<comment type="caution">
    <text evidence="1">The sequence shown here is derived from an EMBL/GenBank/DDBJ whole genome shotgun (WGS) entry which is preliminary data.</text>
</comment>
<dbReference type="AlphaFoldDB" id="A0AB38E569"/>
<proteinExistence type="predicted"/>
<evidence type="ECO:0000313" key="1">
    <source>
        <dbReference type="EMBL" id="SON92746.1"/>
    </source>
</evidence>
<dbReference type="EMBL" id="OCYS01000145">
    <property type="protein sequence ID" value="SON92746.1"/>
    <property type="molecule type" value="Genomic_DNA"/>
</dbReference>
<name>A0AB38E569_XANCH</name>
<accession>A0AB38E569</accession>
<reference evidence="1 2" key="1">
    <citation type="submission" date="2017-10" db="EMBL/GenBank/DDBJ databases">
        <authorList>
            <person name="Regsiter A."/>
            <person name="William W."/>
        </authorList>
    </citation>
    <scope>NUCLEOTIDE SEQUENCE [LARGE SCALE GENOMIC DNA]</scope>
    <source>
        <strain evidence="1 2">CFBP7430</strain>
    </source>
</reference>
<sequence length="33" mass="3484">MGGGITAERELAYSLAEMVMSTPPYRALNVPAS</sequence>
<gene>
    <name evidence="1" type="ORF">XAP7430_860003</name>
</gene>